<comment type="caution">
    <text evidence="1">The sequence shown here is derived from an EMBL/GenBank/DDBJ whole genome shotgun (WGS) entry which is preliminary data.</text>
</comment>
<reference evidence="1" key="1">
    <citation type="journal article" date="2021" name="Proc. Natl. Acad. Sci. U.S.A.">
        <title>Three genomes in the algal genus Volvox reveal the fate of a haploid sex-determining region after a transition to homothallism.</title>
        <authorList>
            <person name="Yamamoto K."/>
            <person name="Hamaji T."/>
            <person name="Kawai-Toyooka H."/>
            <person name="Matsuzaki R."/>
            <person name="Takahashi F."/>
            <person name="Nishimura Y."/>
            <person name="Kawachi M."/>
            <person name="Noguchi H."/>
            <person name="Minakuchi Y."/>
            <person name="Umen J.G."/>
            <person name="Toyoda A."/>
            <person name="Nozaki H."/>
        </authorList>
    </citation>
    <scope>NUCLEOTIDE SEQUENCE</scope>
    <source>
        <strain evidence="1">NIES-3785</strain>
    </source>
</reference>
<evidence type="ECO:0000313" key="2">
    <source>
        <dbReference type="Proteomes" id="UP000722791"/>
    </source>
</evidence>
<organism evidence="1 2">
    <name type="scientific">Volvox reticuliferus</name>
    <dbReference type="NCBI Taxonomy" id="1737510"/>
    <lineage>
        <taxon>Eukaryota</taxon>
        <taxon>Viridiplantae</taxon>
        <taxon>Chlorophyta</taxon>
        <taxon>core chlorophytes</taxon>
        <taxon>Chlorophyceae</taxon>
        <taxon>CS clade</taxon>
        <taxon>Chlamydomonadales</taxon>
        <taxon>Volvocaceae</taxon>
        <taxon>Volvox</taxon>
    </lineage>
</organism>
<sequence>LQTLVAVMQASLPADDVDAATSGGGSSRMPQTAAAAAGPIARSLIWHAVAAAVVAALNAAPAADATDAVACHAAATSCQTAVLRLAITPPNELLHELLGATSGASYTVPIVALDVTASLDLPAPPPLPPLPLDLAPEQYPHPYTRLPRWCPNDSETTAFCAKILAVQSRATDVMAWQEARERAFRYLTHGSVAGAAGVATMAGAEASAAGRRLMGRVAGAALSRVRSAVLDMLDSGGG</sequence>
<accession>A0A8J4LW55</accession>
<feature type="non-terminal residue" evidence="1">
    <location>
        <position position="1"/>
    </location>
</feature>
<name>A0A8J4LW55_9CHLO</name>
<dbReference type="Proteomes" id="UP000722791">
    <property type="component" value="Unassembled WGS sequence"/>
</dbReference>
<evidence type="ECO:0000313" key="1">
    <source>
        <dbReference type="EMBL" id="GIM12556.1"/>
    </source>
</evidence>
<dbReference type="EMBL" id="BNCQ01000044">
    <property type="protein sequence ID" value="GIM12556.1"/>
    <property type="molecule type" value="Genomic_DNA"/>
</dbReference>
<dbReference type="AlphaFoldDB" id="A0A8J4LW55"/>
<protein>
    <submittedName>
        <fullName evidence="1">Uncharacterized protein</fullName>
    </submittedName>
</protein>
<proteinExistence type="predicted"/>
<gene>
    <name evidence="1" type="ORF">Vretimale_15873</name>
</gene>
<feature type="non-terminal residue" evidence="1">
    <location>
        <position position="238"/>
    </location>
</feature>